<dbReference type="PANTHER" id="PTHR11265">
    <property type="entry name" value="S-ADENOSYL-METHYLTRANSFERASE MRAW"/>
    <property type="match status" value="1"/>
</dbReference>
<sequence length="318" mass="36545">MSEHISVLLEESLEALKILPEGIYVDATLGRAGHSVEILKKLTTGHLYSFDKDQQAIEECSLKLKSYAEKVTLIHADFSKMMEKLQSLGVEKVDGILFDLGVSSPQFDQGDRGFSYRFEARLDMRMDQSQDLDAYQVVNHYSAKELKDIFLKYSEERYAPMIANKICEIRERKPIETTFELVNIVKSCLPAKELRKKKHPAKQVFQAIRMEVNDELGTLEQALNQACSLLKEGGRLAVISFHSIEDRMVKTILKKHCEIEKPDPRLPIRFEDIQQADFRLVYKKPILAKEAELENNHRAHSAKLRVIEKRTKEYGTSC</sequence>
<keyword evidence="5 6" id="KW-0949">S-adenosyl-L-methionine</keyword>
<dbReference type="eggNOG" id="COG0275">
    <property type="taxonomic scope" value="Bacteria"/>
</dbReference>
<feature type="binding site" evidence="6">
    <location>
        <begin position="32"/>
        <end position="34"/>
    </location>
    <ligand>
        <name>S-adenosyl-L-methionine</name>
        <dbReference type="ChEBI" id="CHEBI:59789"/>
    </ligand>
</feature>
<comment type="similarity">
    <text evidence="1 6">Belongs to the methyltransferase superfamily. RsmH family.</text>
</comment>
<feature type="binding site" evidence="6">
    <location>
        <position position="99"/>
    </location>
    <ligand>
        <name>S-adenosyl-L-methionine</name>
        <dbReference type="ChEBI" id="CHEBI:59789"/>
    </ligand>
</feature>
<dbReference type="GO" id="GO:0070475">
    <property type="term" value="P:rRNA base methylation"/>
    <property type="evidence" value="ECO:0007669"/>
    <property type="project" value="UniProtKB-UniRule"/>
</dbReference>
<evidence type="ECO:0000256" key="1">
    <source>
        <dbReference type="ARBA" id="ARBA00010396"/>
    </source>
</evidence>
<dbReference type="SUPFAM" id="SSF53335">
    <property type="entry name" value="S-adenosyl-L-methionine-dependent methyltransferases"/>
    <property type="match status" value="1"/>
</dbReference>
<keyword evidence="2 6" id="KW-0698">rRNA processing</keyword>
<comment type="catalytic activity">
    <reaction evidence="6">
        <text>cytidine(1402) in 16S rRNA + S-adenosyl-L-methionine = N(4)-methylcytidine(1402) in 16S rRNA + S-adenosyl-L-homocysteine + H(+)</text>
        <dbReference type="Rhea" id="RHEA:42928"/>
        <dbReference type="Rhea" id="RHEA-COMP:10286"/>
        <dbReference type="Rhea" id="RHEA-COMP:10287"/>
        <dbReference type="ChEBI" id="CHEBI:15378"/>
        <dbReference type="ChEBI" id="CHEBI:57856"/>
        <dbReference type="ChEBI" id="CHEBI:59789"/>
        <dbReference type="ChEBI" id="CHEBI:74506"/>
        <dbReference type="ChEBI" id="CHEBI:82748"/>
        <dbReference type="EC" id="2.1.1.199"/>
    </reaction>
</comment>
<name>D2MQP4_9FIRM</name>
<evidence type="ECO:0000256" key="3">
    <source>
        <dbReference type="ARBA" id="ARBA00022603"/>
    </source>
</evidence>
<evidence type="ECO:0000313" key="7">
    <source>
        <dbReference type="EMBL" id="EFC05313.1"/>
    </source>
</evidence>
<dbReference type="NCBIfam" id="TIGR00006">
    <property type="entry name" value="16S rRNA (cytosine(1402)-N(4))-methyltransferase RsmH"/>
    <property type="match status" value="1"/>
</dbReference>
<proteinExistence type="inferred from homology"/>
<feature type="binding site" evidence="6">
    <location>
        <position position="51"/>
    </location>
    <ligand>
        <name>S-adenosyl-L-methionine</name>
        <dbReference type="ChEBI" id="CHEBI:59789"/>
    </ligand>
</feature>
<feature type="binding site" evidence="6">
    <location>
        <position position="78"/>
    </location>
    <ligand>
        <name>S-adenosyl-L-methionine</name>
        <dbReference type="ChEBI" id="CHEBI:59789"/>
    </ligand>
</feature>
<dbReference type="RefSeq" id="WP_006627707.1">
    <property type="nucleotide sequence ID" value="NZ_ADFR01000016.1"/>
</dbReference>
<evidence type="ECO:0000256" key="4">
    <source>
        <dbReference type="ARBA" id="ARBA00022679"/>
    </source>
</evidence>
<dbReference type="InterPro" id="IPR023397">
    <property type="entry name" value="SAM-dep_MeTrfase_MraW_recog"/>
</dbReference>
<comment type="caution">
    <text evidence="7">The sequence shown here is derived from an EMBL/GenBank/DDBJ whole genome shotgun (WGS) entry which is preliminary data.</text>
</comment>
<evidence type="ECO:0000256" key="2">
    <source>
        <dbReference type="ARBA" id="ARBA00022552"/>
    </source>
</evidence>
<dbReference type="InterPro" id="IPR029063">
    <property type="entry name" value="SAM-dependent_MTases_sf"/>
</dbReference>
<dbReference type="SUPFAM" id="SSF81799">
    <property type="entry name" value="Putative methyltransferase TM0872, insert domain"/>
    <property type="match status" value="1"/>
</dbReference>
<dbReference type="HAMAP" id="MF_01007">
    <property type="entry name" value="16SrRNA_methyltr_H"/>
    <property type="match status" value="1"/>
</dbReference>
<accession>D2MQP4</accession>
<dbReference type="GO" id="GO:0005737">
    <property type="term" value="C:cytoplasm"/>
    <property type="evidence" value="ECO:0007669"/>
    <property type="project" value="UniProtKB-SubCell"/>
</dbReference>
<dbReference type="Gene3D" id="3.40.50.150">
    <property type="entry name" value="Vaccinia Virus protein VP39"/>
    <property type="match status" value="1"/>
</dbReference>
<feature type="binding site" evidence="6">
    <location>
        <position position="106"/>
    </location>
    <ligand>
        <name>S-adenosyl-L-methionine</name>
        <dbReference type="ChEBI" id="CHEBI:59789"/>
    </ligand>
</feature>
<dbReference type="Proteomes" id="UP000005017">
    <property type="component" value="Unassembled WGS sequence"/>
</dbReference>
<dbReference type="GO" id="GO:0071424">
    <property type="term" value="F:rRNA (cytosine-N4-)-methyltransferase activity"/>
    <property type="evidence" value="ECO:0007669"/>
    <property type="project" value="UniProtKB-UniRule"/>
</dbReference>
<dbReference type="Gene3D" id="1.10.150.170">
    <property type="entry name" value="Putative methyltransferase TM0872, insert domain"/>
    <property type="match status" value="1"/>
</dbReference>
<gene>
    <name evidence="7" type="primary">mraW</name>
    <name evidence="6" type="synonym">rsmH</name>
    <name evidence="7" type="ORF">HMPREF9013_0598</name>
</gene>
<comment type="function">
    <text evidence="6">Specifically methylates the N4 position of cytidine in position 1402 (C1402) of 16S rRNA.</text>
</comment>
<reference evidence="8" key="1">
    <citation type="submission" date="2009-12" db="EMBL/GenBank/DDBJ databases">
        <title>Sequence of Clostridiales genomosp. BVAB3 str. UPII9-5.</title>
        <authorList>
            <person name="Madupu R."/>
            <person name="Durkin A.S."/>
            <person name="Torralba M."/>
            <person name="Methe B."/>
            <person name="Sutton G.G."/>
            <person name="Strausberg R.L."/>
            <person name="Nelson K.E."/>
        </authorList>
    </citation>
    <scope>NUCLEOTIDE SEQUENCE [LARGE SCALE GENOMIC DNA]</scope>
    <source>
        <strain evidence="8">W1219</strain>
    </source>
</reference>
<dbReference type="AlphaFoldDB" id="D2MQP4"/>
<dbReference type="PIRSF" id="PIRSF004486">
    <property type="entry name" value="MraW"/>
    <property type="match status" value="1"/>
</dbReference>
<evidence type="ECO:0000256" key="6">
    <source>
        <dbReference type="HAMAP-Rule" id="MF_01007"/>
    </source>
</evidence>
<keyword evidence="8" id="KW-1185">Reference proteome</keyword>
<organism evidence="7 8">
    <name type="scientific">Bulleidia extructa W1219</name>
    <dbReference type="NCBI Taxonomy" id="679192"/>
    <lineage>
        <taxon>Bacteria</taxon>
        <taxon>Bacillati</taxon>
        <taxon>Bacillota</taxon>
        <taxon>Erysipelotrichia</taxon>
        <taxon>Erysipelotrichales</taxon>
        <taxon>Erysipelotrichaceae</taxon>
        <taxon>Bulleidia</taxon>
    </lineage>
</organism>
<dbReference type="InterPro" id="IPR002903">
    <property type="entry name" value="RsmH"/>
</dbReference>
<dbReference type="PANTHER" id="PTHR11265:SF0">
    <property type="entry name" value="12S RRNA N4-METHYLCYTIDINE METHYLTRANSFERASE"/>
    <property type="match status" value="1"/>
</dbReference>
<protein>
    <recommendedName>
        <fullName evidence="6">Ribosomal RNA small subunit methyltransferase H</fullName>
        <ecNumber evidence="6">2.1.1.199</ecNumber>
    </recommendedName>
    <alternativeName>
        <fullName evidence="6">16S rRNA m(4)C1402 methyltransferase</fullName>
    </alternativeName>
    <alternativeName>
        <fullName evidence="6">rRNA (cytosine-N(4)-)-methyltransferase RsmH</fullName>
    </alternativeName>
</protein>
<dbReference type="OrthoDB" id="9806637at2"/>
<keyword evidence="6" id="KW-0963">Cytoplasm</keyword>
<keyword evidence="3 6" id="KW-0489">Methyltransferase</keyword>
<dbReference type="EMBL" id="ADFR01000016">
    <property type="protein sequence ID" value="EFC05313.1"/>
    <property type="molecule type" value="Genomic_DNA"/>
</dbReference>
<evidence type="ECO:0000256" key="5">
    <source>
        <dbReference type="ARBA" id="ARBA00022691"/>
    </source>
</evidence>
<comment type="subcellular location">
    <subcellularLocation>
        <location evidence="6">Cytoplasm</location>
    </subcellularLocation>
</comment>
<dbReference type="STRING" id="679192.HMPREF9013_0598"/>
<dbReference type="Pfam" id="PF01795">
    <property type="entry name" value="Methyltransf_5"/>
    <property type="match status" value="1"/>
</dbReference>
<dbReference type="EC" id="2.1.1.199" evidence="6"/>
<evidence type="ECO:0000313" key="8">
    <source>
        <dbReference type="Proteomes" id="UP000005017"/>
    </source>
</evidence>
<keyword evidence="4 6" id="KW-0808">Transferase</keyword>